<keyword evidence="6 7" id="KW-0472">Membrane</keyword>
<evidence type="ECO:0000313" key="9">
    <source>
        <dbReference type="EMBL" id="GGP19873.1"/>
    </source>
</evidence>
<dbReference type="RefSeq" id="WP_229708804.1">
    <property type="nucleotide sequence ID" value="NZ_BMLX01000001.1"/>
</dbReference>
<evidence type="ECO:0000256" key="2">
    <source>
        <dbReference type="ARBA" id="ARBA00022448"/>
    </source>
</evidence>
<feature type="transmembrane region" description="Helical" evidence="7">
    <location>
        <begin position="108"/>
        <end position="126"/>
    </location>
</feature>
<dbReference type="Gene3D" id="1.20.1250.20">
    <property type="entry name" value="MFS general substrate transporter like domains"/>
    <property type="match status" value="1"/>
</dbReference>
<dbReference type="PANTHER" id="PTHR42718:SF46">
    <property type="entry name" value="BLR6921 PROTEIN"/>
    <property type="match status" value="1"/>
</dbReference>
<dbReference type="EMBL" id="BMLX01000001">
    <property type="protein sequence ID" value="GGP19873.1"/>
    <property type="molecule type" value="Genomic_DNA"/>
</dbReference>
<dbReference type="InterPro" id="IPR011701">
    <property type="entry name" value="MFS"/>
</dbReference>
<evidence type="ECO:0000256" key="5">
    <source>
        <dbReference type="ARBA" id="ARBA00022989"/>
    </source>
</evidence>
<gene>
    <name evidence="9" type="ORF">GCM10010970_12770</name>
</gene>
<protein>
    <submittedName>
        <fullName evidence="9">MFS transporter</fullName>
    </submittedName>
</protein>
<dbReference type="PRINTS" id="PR01036">
    <property type="entry name" value="TCRTETB"/>
</dbReference>
<accession>A0ABQ2P7P9</accession>
<evidence type="ECO:0000256" key="1">
    <source>
        <dbReference type="ARBA" id="ARBA00004651"/>
    </source>
</evidence>
<comment type="subcellular location">
    <subcellularLocation>
        <location evidence="1">Cell membrane</location>
        <topology evidence="1">Multi-pass membrane protein</topology>
    </subcellularLocation>
</comment>
<sequence length="475" mass="49702">MSPQTAHNAAARWVPFLVAAAFFMENLDATVITTALPQMAVSFGVAPARLSAGMSAYMLALAVFIPLSGWLADRFGPRRVFGAAILLFTFASLLCGLCTSLAQFIAARVLQGLGGAMMVPVGRLVVLRNTRPHELVRAIATITWPGLVAPVIGPPVGGLISTWLSWHWIFLLNVPLGLVALGFALKLVPPGGAGKRAFDLWGFVSSGLGCSALMMGLDAASHQPVDLVLTAGLLVLGVVALAVAAWHMGRVSQPLVDLAALRIPTFRVTVVGGSLFRIAIGSAPFLLPLMFQLAFGWSAVTSGFLVLALFAGNLAMKPGTTWIMRRLGFRTVMVGNGLLVAIGFALCAMFQPETPLWFICLVLFFCGLCRSMQFTALNTIGFADVPQARMTGATTLFSVLQQMNAGMGIALAAVALRLADAGLGHAGAQPSVLAFRLSFALIAVVALLAVIDSVRLAPDAGAAVSGHGAQDAQQK</sequence>
<feature type="domain" description="Major facilitator superfamily (MFS) profile" evidence="8">
    <location>
        <begin position="14"/>
        <end position="461"/>
    </location>
</feature>
<feature type="transmembrane region" description="Helical" evidence="7">
    <location>
        <begin position="56"/>
        <end position="73"/>
    </location>
</feature>
<reference evidence="10" key="1">
    <citation type="journal article" date="2019" name="Int. J. Syst. Evol. Microbiol.">
        <title>The Global Catalogue of Microorganisms (GCM) 10K type strain sequencing project: providing services to taxonomists for standard genome sequencing and annotation.</title>
        <authorList>
            <consortium name="The Broad Institute Genomics Platform"/>
            <consortium name="The Broad Institute Genome Sequencing Center for Infectious Disease"/>
            <person name="Wu L."/>
            <person name="Ma J."/>
        </authorList>
    </citation>
    <scope>NUCLEOTIDE SEQUENCE [LARGE SCALE GENOMIC DNA]</scope>
    <source>
        <strain evidence="10">CGMCC 1.8859</strain>
    </source>
</reference>
<feature type="transmembrane region" description="Helical" evidence="7">
    <location>
        <begin position="200"/>
        <end position="221"/>
    </location>
</feature>
<evidence type="ECO:0000313" key="10">
    <source>
        <dbReference type="Proteomes" id="UP000637267"/>
    </source>
</evidence>
<evidence type="ECO:0000256" key="6">
    <source>
        <dbReference type="ARBA" id="ARBA00023136"/>
    </source>
</evidence>
<dbReference type="PROSITE" id="PS50850">
    <property type="entry name" value="MFS"/>
    <property type="match status" value="1"/>
</dbReference>
<feature type="transmembrane region" description="Helical" evidence="7">
    <location>
        <begin position="266"/>
        <end position="287"/>
    </location>
</feature>
<dbReference type="InterPro" id="IPR036259">
    <property type="entry name" value="MFS_trans_sf"/>
</dbReference>
<dbReference type="InterPro" id="IPR020846">
    <property type="entry name" value="MFS_dom"/>
</dbReference>
<evidence type="ECO:0000256" key="7">
    <source>
        <dbReference type="SAM" id="Phobius"/>
    </source>
</evidence>
<dbReference type="PANTHER" id="PTHR42718">
    <property type="entry name" value="MAJOR FACILITATOR SUPERFAMILY MULTIDRUG TRANSPORTER MFSC"/>
    <property type="match status" value="1"/>
</dbReference>
<dbReference type="Gene3D" id="1.20.1720.10">
    <property type="entry name" value="Multidrug resistance protein D"/>
    <property type="match status" value="1"/>
</dbReference>
<evidence type="ECO:0000259" key="8">
    <source>
        <dbReference type="PROSITE" id="PS50850"/>
    </source>
</evidence>
<keyword evidence="10" id="KW-1185">Reference proteome</keyword>
<dbReference type="Proteomes" id="UP000637267">
    <property type="component" value="Unassembled WGS sequence"/>
</dbReference>
<feature type="transmembrane region" description="Helical" evidence="7">
    <location>
        <begin position="293"/>
        <end position="315"/>
    </location>
</feature>
<evidence type="ECO:0000256" key="4">
    <source>
        <dbReference type="ARBA" id="ARBA00022692"/>
    </source>
</evidence>
<feature type="transmembrane region" description="Helical" evidence="7">
    <location>
        <begin position="80"/>
        <end position="102"/>
    </location>
</feature>
<keyword evidence="4 7" id="KW-0812">Transmembrane</keyword>
<feature type="transmembrane region" description="Helical" evidence="7">
    <location>
        <begin position="12"/>
        <end position="36"/>
    </location>
</feature>
<feature type="transmembrane region" description="Helical" evidence="7">
    <location>
        <begin position="138"/>
        <end position="160"/>
    </location>
</feature>
<feature type="transmembrane region" description="Helical" evidence="7">
    <location>
        <begin position="356"/>
        <end position="383"/>
    </location>
</feature>
<evidence type="ECO:0000256" key="3">
    <source>
        <dbReference type="ARBA" id="ARBA00022475"/>
    </source>
</evidence>
<name>A0ABQ2P7P9_9NEIS</name>
<keyword evidence="5 7" id="KW-1133">Transmembrane helix</keyword>
<feature type="transmembrane region" description="Helical" evidence="7">
    <location>
        <begin position="227"/>
        <end position="246"/>
    </location>
</feature>
<keyword evidence="2" id="KW-0813">Transport</keyword>
<comment type="caution">
    <text evidence="9">The sequence shown here is derived from an EMBL/GenBank/DDBJ whole genome shotgun (WGS) entry which is preliminary data.</text>
</comment>
<proteinExistence type="predicted"/>
<organism evidence="9 10">
    <name type="scientific">Silvimonas iriomotensis</name>
    <dbReference type="NCBI Taxonomy" id="449662"/>
    <lineage>
        <taxon>Bacteria</taxon>
        <taxon>Pseudomonadati</taxon>
        <taxon>Pseudomonadota</taxon>
        <taxon>Betaproteobacteria</taxon>
        <taxon>Neisseriales</taxon>
        <taxon>Chitinibacteraceae</taxon>
        <taxon>Silvimonas</taxon>
    </lineage>
</organism>
<dbReference type="SUPFAM" id="SSF103473">
    <property type="entry name" value="MFS general substrate transporter"/>
    <property type="match status" value="1"/>
</dbReference>
<keyword evidence="3" id="KW-1003">Cell membrane</keyword>
<dbReference type="Pfam" id="PF07690">
    <property type="entry name" value="MFS_1"/>
    <property type="match status" value="1"/>
</dbReference>
<feature type="transmembrane region" description="Helical" evidence="7">
    <location>
        <begin position="431"/>
        <end position="451"/>
    </location>
</feature>
<feature type="transmembrane region" description="Helical" evidence="7">
    <location>
        <begin position="327"/>
        <end position="350"/>
    </location>
</feature>
<feature type="transmembrane region" description="Helical" evidence="7">
    <location>
        <begin position="166"/>
        <end position="188"/>
    </location>
</feature>
<feature type="transmembrane region" description="Helical" evidence="7">
    <location>
        <begin position="395"/>
        <end position="419"/>
    </location>
</feature>